<gene>
    <name evidence="1" type="ORF">ENN26_06945</name>
</gene>
<comment type="caution">
    <text evidence="1">The sequence shown here is derived from an EMBL/GenBank/DDBJ whole genome shotgun (WGS) entry which is preliminary data.</text>
</comment>
<protein>
    <recommendedName>
        <fullName evidence="2">Transglutaminase-like domain-containing protein</fullName>
    </recommendedName>
</protein>
<evidence type="ECO:0000313" key="1">
    <source>
        <dbReference type="EMBL" id="HDP15489.1"/>
    </source>
</evidence>
<dbReference type="AlphaFoldDB" id="A0A7C1GK02"/>
<sequence>MSACEDFALGLTRPLRDLSLHCKTKIVAVYGEQIDHALPEVKINDMWYILDITFTTPKHQIKACDYATYLFENRRDIYQKIRNTTDYDTNRDLRIEHGFINKG</sequence>
<organism evidence="1">
    <name type="scientific">Thermofilum adornatum</name>
    <dbReference type="NCBI Taxonomy" id="1365176"/>
    <lineage>
        <taxon>Archaea</taxon>
        <taxon>Thermoproteota</taxon>
        <taxon>Thermoprotei</taxon>
        <taxon>Thermofilales</taxon>
        <taxon>Thermofilaceae</taxon>
        <taxon>Thermofilum</taxon>
    </lineage>
</organism>
<reference evidence="1" key="1">
    <citation type="journal article" date="2020" name="mSystems">
        <title>Genome- and Community-Level Interaction Insights into Carbon Utilization and Element Cycling Functions of Hydrothermarchaeota in Hydrothermal Sediment.</title>
        <authorList>
            <person name="Zhou Z."/>
            <person name="Liu Y."/>
            <person name="Xu W."/>
            <person name="Pan J."/>
            <person name="Luo Z.H."/>
            <person name="Li M."/>
        </authorList>
    </citation>
    <scope>NUCLEOTIDE SEQUENCE [LARGE SCALE GENOMIC DNA]</scope>
    <source>
        <strain evidence="1">SpSt-116</strain>
    </source>
</reference>
<proteinExistence type="predicted"/>
<dbReference type="InterPro" id="IPR038765">
    <property type="entry name" value="Papain-like_cys_pep_sf"/>
</dbReference>
<accession>A0A7C1GK02</accession>
<dbReference type="SUPFAM" id="SSF54001">
    <property type="entry name" value="Cysteine proteinases"/>
    <property type="match status" value="1"/>
</dbReference>
<name>A0A7C1GK02_9CREN</name>
<dbReference type="EMBL" id="DSAY01000123">
    <property type="protein sequence ID" value="HDP15489.1"/>
    <property type="molecule type" value="Genomic_DNA"/>
</dbReference>
<evidence type="ECO:0008006" key="2">
    <source>
        <dbReference type="Google" id="ProtNLM"/>
    </source>
</evidence>